<evidence type="ECO:0000256" key="1">
    <source>
        <dbReference type="ARBA" id="ARBA00012513"/>
    </source>
</evidence>
<comment type="catalytic activity">
    <reaction evidence="12">
        <text>L-seryl-[protein] + ATP = O-phospho-L-seryl-[protein] + ADP + H(+)</text>
        <dbReference type="Rhea" id="RHEA:17989"/>
        <dbReference type="Rhea" id="RHEA-COMP:9863"/>
        <dbReference type="Rhea" id="RHEA-COMP:11604"/>
        <dbReference type="ChEBI" id="CHEBI:15378"/>
        <dbReference type="ChEBI" id="CHEBI:29999"/>
        <dbReference type="ChEBI" id="CHEBI:30616"/>
        <dbReference type="ChEBI" id="CHEBI:83421"/>
        <dbReference type="ChEBI" id="CHEBI:456216"/>
        <dbReference type="EC" id="2.7.11.1"/>
    </reaction>
</comment>
<dbReference type="InterPro" id="IPR050339">
    <property type="entry name" value="CC_SR_Kinase"/>
</dbReference>
<dbReference type="InterPro" id="IPR000719">
    <property type="entry name" value="Prot_kinase_dom"/>
</dbReference>
<evidence type="ECO:0000256" key="12">
    <source>
        <dbReference type="ARBA" id="ARBA00048679"/>
    </source>
</evidence>
<dbReference type="PROSITE" id="PS00108">
    <property type="entry name" value="PROTEIN_KINASE_ST"/>
    <property type="match status" value="1"/>
</dbReference>
<proteinExistence type="inferred from homology"/>
<evidence type="ECO:0000256" key="2">
    <source>
        <dbReference type="ARBA" id="ARBA00022527"/>
    </source>
</evidence>
<keyword evidence="8" id="KW-0460">Magnesium</keyword>
<evidence type="ECO:0000256" key="6">
    <source>
        <dbReference type="ARBA" id="ARBA00022777"/>
    </source>
</evidence>
<gene>
    <name evidence="14" type="ORF">WA026_008892</name>
</gene>
<dbReference type="InterPro" id="IPR011009">
    <property type="entry name" value="Kinase-like_dom_sf"/>
</dbReference>
<keyword evidence="15" id="KW-1185">Reference proteome</keyword>
<dbReference type="PROSITE" id="PS50011">
    <property type="entry name" value="PROTEIN_KINASE_DOM"/>
    <property type="match status" value="1"/>
</dbReference>
<dbReference type="GO" id="GO:0051321">
    <property type="term" value="P:meiotic cell cycle"/>
    <property type="evidence" value="ECO:0007669"/>
    <property type="project" value="TreeGrafter"/>
</dbReference>
<keyword evidence="4" id="KW-0479">Metal-binding</keyword>
<dbReference type="EMBL" id="JARQZJ010000124">
    <property type="protein sequence ID" value="KAK9890080.1"/>
    <property type="molecule type" value="Genomic_DNA"/>
</dbReference>
<dbReference type="EC" id="2.7.11.1" evidence="1"/>
<dbReference type="PANTHER" id="PTHR11042">
    <property type="entry name" value="EUKARYOTIC TRANSLATION INITIATION FACTOR 2-ALPHA KINASE EIF2-ALPHA KINASE -RELATED"/>
    <property type="match status" value="1"/>
</dbReference>
<sequence>MSKRKGNYQKKRSTTKLKMDLDLDIFKPPKMTISPNNFITKRELATQNIVPACPIVPPKLRRCHGRCAINIKPSYGQAKLLTISSSSEDLSSLYGRDLEESYFDQVFYRKFKMGEGSFGCVYKAICRDDEKLYAIKHFNSNHPKSSKYLEVENMEKLGSHRNILKLFMAWEEGENVYIKMECCQMSLAQYSKLNHNIPESQLHEILYDVIQGLSYIHLKNYIHLDVKPDNILMEKGHYKLGDFGLLYSVKMSDKIDRSSSEGDSKYLAPEILNGHYTPKADVFALGVTILELATDYVMPSNGCIWHAIRAGGVPANLSEKISSNLMSLICKMIEFEVNDRPTSSQILNCSIVISIMNKDEIAERTDYARLIAVGSASYPNILSADMRRVLNDIADSPGDMFQTPVNRTVTRKIAFSPSGDGIPRRMNPRTGSPLKDFRRSPRMKLFV</sequence>
<evidence type="ECO:0000256" key="11">
    <source>
        <dbReference type="ARBA" id="ARBA00047899"/>
    </source>
</evidence>
<evidence type="ECO:0000313" key="14">
    <source>
        <dbReference type="EMBL" id="KAK9890080.1"/>
    </source>
</evidence>
<evidence type="ECO:0000256" key="9">
    <source>
        <dbReference type="ARBA" id="ARBA00023306"/>
    </source>
</evidence>
<accession>A0AAW1V606</accession>
<dbReference type="AlphaFoldDB" id="A0AAW1V606"/>
<evidence type="ECO:0000313" key="15">
    <source>
        <dbReference type="Proteomes" id="UP001431783"/>
    </source>
</evidence>
<dbReference type="GO" id="GO:0110031">
    <property type="term" value="P:negative regulation of G2/MI transition of meiotic cell cycle"/>
    <property type="evidence" value="ECO:0007669"/>
    <property type="project" value="TreeGrafter"/>
</dbReference>
<dbReference type="SUPFAM" id="SSF56112">
    <property type="entry name" value="Protein kinase-like (PK-like)"/>
    <property type="match status" value="1"/>
</dbReference>
<comment type="similarity">
    <text evidence="10">Belongs to the protein kinase superfamily. Ser/Thr protein kinase family. GCN2 subfamily.</text>
</comment>
<evidence type="ECO:0000259" key="13">
    <source>
        <dbReference type="PROSITE" id="PS50011"/>
    </source>
</evidence>
<dbReference type="GO" id="GO:0005524">
    <property type="term" value="F:ATP binding"/>
    <property type="evidence" value="ECO:0007669"/>
    <property type="project" value="UniProtKB-KW"/>
</dbReference>
<feature type="domain" description="Protein kinase" evidence="13">
    <location>
        <begin position="107"/>
        <end position="353"/>
    </location>
</feature>
<evidence type="ECO:0000256" key="3">
    <source>
        <dbReference type="ARBA" id="ARBA00022679"/>
    </source>
</evidence>
<comment type="catalytic activity">
    <reaction evidence="11">
        <text>L-threonyl-[protein] + ATP = O-phospho-L-threonyl-[protein] + ADP + H(+)</text>
        <dbReference type="Rhea" id="RHEA:46608"/>
        <dbReference type="Rhea" id="RHEA-COMP:11060"/>
        <dbReference type="Rhea" id="RHEA-COMP:11605"/>
        <dbReference type="ChEBI" id="CHEBI:15378"/>
        <dbReference type="ChEBI" id="CHEBI:30013"/>
        <dbReference type="ChEBI" id="CHEBI:30616"/>
        <dbReference type="ChEBI" id="CHEBI:61977"/>
        <dbReference type="ChEBI" id="CHEBI:456216"/>
        <dbReference type="EC" id="2.7.11.1"/>
    </reaction>
</comment>
<reference evidence="14 15" key="1">
    <citation type="submission" date="2023-03" db="EMBL/GenBank/DDBJ databases">
        <title>Genome insight into feeding habits of ladybird beetles.</title>
        <authorList>
            <person name="Li H.-S."/>
            <person name="Huang Y.-H."/>
            <person name="Pang H."/>
        </authorList>
    </citation>
    <scope>NUCLEOTIDE SEQUENCE [LARGE SCALE GENOMIC DNA]</scope>
    <source>
        <strain evidence="14">SYSU_2023b</strain>
        <tissue evidence="14">Whole body</tissue>
    </source>
</reference>
<dbReference type="SMART" id="SM00220">
    <property type="entry name" value="S_TKc"/>
    <property type="match status" value="1"/>
</dbReference>
<dbReference type="GO" id="GO:0005737">
    <property type="term" value="C:cytoplasm"/>
    <property type="evidence" value="ECO:0007669"/>
    <property type="project" value="TreeGrafter"/>
</dbReference>
<dbReference type="GO" id="GO:0004674">
    <property type="term" value="F:protein serine/threonine kinase activity"/>
    <property type="evidence" value="ECO:0007669"/>
    <property type="project" value="UniProtKB-KW"/>
</dbReference>
<comment type="caution">
    <text evidence="14">The sequence shown here is derived from an EMBL/GenBank/DDBJ whole genome shotgun (WGS) entry which is preliminary data.</text>
</comment>
<dbReference type="Gene3D" id="1.10.510.10">
    <property type="entry name" value="Transferase(Phosphotransferase) domain 1"/>
    <property type="match status" value="1"/>
</dbReference>
<keyword evidence="6" id="KW-0418">Kinase</keyword>
<evidence type="ECO:0000256" key="10">
    <source>
        <dbReference type="ARBA" id="ARBA00037982"/>
    </source>
</evidence>
<evidence type="ECO:0000256" key="5">
    <source>
        <dbReference type="ARBA" id="ARBA00022741"/>
    </source>
</evidence>
<protein>
    <recommendedName>
        <fullName evidence="1">non-specific serine/threonine protein kinase</fullName>
        <ecNumber evidence="1">2.7.11.1</ecNumber>
    </recommendedName>
</protein>
<dbReference type="Pfam" id="PF00069">
    <property type="entry name" value="Pkinase"/>
    <property type="match status" value="1"/>
</dbReference>
<name>A0AAW1V606_9CUCU</name>
<keyword evidence="2" id="KW-0723">Serine/threonine-protein kinase</keyword>
<dbReference type="GO" id="GO:0046872">
    <property type="term" value="F:metal ion binding"/>
    <property type="evidence" value="ECO:0007669"/>
    <property type="project" value="UniProtKB-KW"/>
</dbReference>
<dbReference type="PANTHER" id="PTHR11042:SF183">
    <property type="entry name" value="MEMBRANE-ASSOCIATED TYROSINE- AND THREONINE-SPECIFIC CDC2-INHIBITORY KINASE"/>
    <property type="match status" value="1"/>
</dbReference>
<evidence type="ECO:0000256" key="4">
    <source>
        <dbReference type="ARBA" id="ARBA00022723"/>
    </source>
</evidence>
<organism evidence="14 15">
    <name type="scientific">Henosepilachna vigintioctopunctata</name>
    <dbReference type="NCBI Taxonomy" id="420089"/>
    <lineage>
        <taxon>Eukaryota</taxon>
        <taxon>Metazoa</taxon>
        <taxon>Ecdysozoa</taxon>
        <taxon>Arthropoda</taxon>
        <taxon>Hexapoda</taxon>
        <taxon>Insecta</taxon>
        <taxon>Pterygota</taxon>
        <taxon>Neoptera</taxon>
        <taxon>Endopterygota</taxon>
        <taxon>Coleoptera</taxon>
        <taxon>Polyphaga</taxon>
        <taxon>Cucujiformia</taxon>
        <taxon>Coccinelloidea</taxon>
        <taxon>Coccinellidae</taxon>
        <taxon>Epilachninae</taxon>
        <taxon>Epilachnini</taxon>
        <taxon>Henosepilachna</taxon>
    </lineage>
</organism>
<keyword evidence="9" id="KW-0131">Cell cycle</keyword>
<dbReference type="Gene3D" id="3.30.200.20">
    <property type="entry name" value="Phosphorylase Kinase, domain 1"/>
    <property type="match status" value="1"/>
</dbReference>
<keyword evidence="7" id="KW-0067">ATP-binding</keyword>
<evidence type="ECO:0000256" key="7">
    <source>
        <dbReference type="ARBA" id="ARBA00022840"/>
    </source>
</evidence>
<evidence type="ECO:0000256" key="8">
    <source>
        <dbReference type="ARBA" id="ARBA00022842"/>
    </source>
</evidence>
<dbReference type="Proteomes" id="UP001431783">
    <property type="component" value="Unassembled WGS sequence"/>
</dbReference>
<dbReference type="GO" id="GO:0005634">
    <property type="term" value="C:nucleus"/>
    <property type="evidence" value="ECO:0007669"/>
    <property type="project" value="TreeGrafter"/>
</dbReference>
<keyword evidence="3" id="KW-0808">Transferase</keyword>
<dbReference type="InterPro" id="IPR008271">
    <property type="entry name" value="Ser/Thr_kinase_AS"/>
</dbReference>
<keyword evidence="5" id="KW-0547">Nucleotide-binding</keyword>